<evidence type="ECO:0000256" key="3">
    <source>
        <dbReference type="ARBA" id="ARBA00023043"/>
    </source>
</evidence>
<dbReference type="EMBL" id="JAHRIN010007187">
    <property type="protein sequence ID" value="MEQ2193244.1"/>
    <property type="molecule type" value="Genomic_DNA"/>
</dbReference>
<organism evidence="6 7">
    <name type="scientific">Xenoophorus captivus</name>
    <dbReference type="NCBI Taxonomy" id="1517983"/>
    <lineage>
        <taxon>Eukaryota</taxon>
        <taxon>Metazoa</taxon>
        <taxon>Chordata</taxon>
        <taxon>Craniata</taxon>
        <taxon>Vertebrata</taxon>
        <taxon>Euteleostomi</taxon>
        <taxon>Actinopterygii</taxon>
        <taxon>Neopterygii</taxon>
        <taxon>Teleostei</taxon>
        <taxon>Neoteleostei</taxon>
        <taxon>Acanthomorphata</taxon>
        <taxon>Ovalentaria</taxon>
        <taxon>Atherinomorphae</taxon>
        <taxon>Cyprinodontiformes</taxon>
        <taxon>Goodeidae</taxon>
        <taxon>Xenoophorus</taxon>
    </lineage>
</organism>
<feature type="non-terminal residue" evidence="6">
    <location>
        <position position="1"/>
    </location>
</feature>
<evidence type="ECO:0000313" key="7">
    <source>
        <dbReference type="Proteomes" id="UP001434883"/>
    </source>
</evidence>
<evidence type="ECO:0000256" key="5">
    <source>
        <dbReference type="SAM" id="MobiDB-lite"/>
    </source>
</evidence>
<protein>
    <submittedName>
        <fullName evidence="6">Uncharacterized protein</fullName>
    </submittedName>
</protein>
<keyword evidence="3" id="KW-0040">ANK repeat</keyword>
<keyword evidence="2" id="KW-0677">Repeat</keyword>
<dbReference type="PANTHER" id="PTHR24131">
    <property type="entry name" value="APOPTOSIS-STIMULATING OF P53 PROTEIN"/>
    <property type="match status" value="1"/>
</dbReference>
<dbReference type="PANTHER" id="PTHR24131:SF15">
    <property type="entry name" value="APOPTOSIS-STIMULATING PROTEIN OF P53-LIKE ISOFORM X1"/>
    <property type="match status" value="1"/>
</dbReference>
<accession>A0ABV0QBS8</accession>
<comment type="caution">
    <text evidence="6">The sequence shown here is derived from an EMBL/GenBank/DDBJ whole genome shotgun (WGS) entry which is preliminary data.</text>
</comment>
<evidence type="ECO:0000256" key="1">
    <source>
        <dbReference type="ARBA" id="ARBA00004123"/>
    </source>
</evidence>
<sequence>LVLFLPPGSASSSQPSPLSLQTERSDPPPAVAVRPYVPDHPSRPQSPRKGPATMNSSSIYSVYLQQPQQPQAKNYSSLSNRTAVKAGNDSSLCSQYLL</sequence>
<keyword evidence="7" id="KW-1185">Reference proteome</keyword>
<name>A0ABV0QBS8_9TELE</name>
<feature type="region of interest" description="Disordered" evidence="5">
    <location>
        <begin position="1"/>
        <end position="84"/>
    </location>
</feature>
<keyword evidence="4" id="KW-0539">Nucleus</keyword>
<feature type="compositionally biased region" description="Low complexity" evidence="5">
    <location>
        <begin position="1"/>
        <end position="20"/>
    </location>
</feature>
<proteinExistence type="predicted"/>
<evidence type="ECO:0000256" key="2">
    <source>
        <dbReference type="ARBA" id="ARBA00022737"/>
    </source>
</evidence>
<dbReference type="Proteomes" id="UP001434883">
    <property type="component" value="Unassembled WGS sequence"/>
</dbReference>
<reference evidence="6 7" key="1">
    <citation type="submission" date="2021-06" db="EMBL/GenBank/DDBJ databases">
        <authorList>
            <person name="Palmer J.M."/>
        </authorList>
    </citation>
    <scope>NUCLEOTIDE SEQUENCE [LARGE SCALE GENOMIC DNA]</scope>
    <source>
        <strain evidence="6 7">XC_2019</strain>
        <tissue evidence="6">Muscle</tissue>
    </source>
</reference>
<gene>
    <name evidence="6" type="ORF">XENOCAPTIV_027517</name>
</gene>
<evidence type="ECO:0000313" key="6">
    <source>
        <dbReference type="EMBL" id="MEQ2193244.1"/>
    </source>
</evidence>
<comment type="subcellular location">
    <subcellularLocation>
        <location evidence="1">Nucleus</location>
    </subcellularLocation>
</comment>
<evidence type="ECO:0000256" key="4">
    <source>
        <dbReference type="ARBA" id="ARBA00023242"/>
    </source>
</evidence>
<feature type="compositionally biased region" description="Polar residues" evidence="5">
    <location>
        <begin position="53"/>
        <end position="84"/>
    </location>
</feature>
<dbReference type="InterPro" id="IPR047163">
    <property type="entry name" value="ASPP1/2"/>
</dbReference>